<feature type="compositionally biased region" description="Basic and acidic residues" evidence="1">
    <location>
        <begin position="247"/>
        <end position="268"/>
    </location>
</feature>
<dbReference type="RefSeq" id="XP_038741840.1">
    <property type="nucleotide sequence ID" value="XM_038892920.1"/>
</dbReference>
<evidence type="ECO:0000313" key="3">
    <source>
        <dbReference type="Proteomes" id="UP000781932"/>
    </source>
</evidence>
<comment type="caution">
    <text evidence="2">The sequence shown here is derived from an EMBL/GenBank/DDBJ whole genome shotgun (WGS) entry which is preliminary data.</text>
</comment>
<evidence type="ECO:0000256" key="1">
    <source>
        <dbReference type="SAM" id="MobiDB-lite"/>
    </source>
</evidence>
<dbReference type="AlphaFoldDB" id="A0A9P6HXT1"/>
<accession>A0A9P6HXT1</accession>
<feature type="region of interest" description="Disordered" evidence="1">
    <location>
        <begin position="204"/>
        <end position="281"/>
    </location>
</feature>
<sequence>MPKGDWSFARQTRMFNSLKDGKSVAEVAKIIKMEPFLVERQIRWLLLIKLCDEICPFYSSQSRPWTSTEEDTLLKYARSPVKLDFIAKKPNRELWDIRLQFIRIKLADFGPNDRGVQYRAIPDIQFDPRPYHELYEKLLENSVSFIKAPKLQGATISLTWTSFVLVMSQVGNFNVSTIAKKCNTAPYNFKKRLREFQDALPCVRDLQPADNNETDSKSTEHDEQNAMPINEKEGENSPKMVMSCKRPHMEEVPSENDAKRQKTDHEDMGEPCFDCGKHGHH</sequence>
<feature type="compositionally biased region" description="Basic and acidic residues" evidence="1">
    <location>
        <begin position="214"/>
        <end position="236"/>
    </location>
</feature>
<evidence type="ECO:0000313" key="2">
    <source>
        <dbReference type="EMBL" id="KAF9872379.1"/>
    </source>
</evidence>
<reference evidence="2" key="1">
    <citation type="submission" date="2020-03" db="EMBL/GenBank/DDBJ databases">
        <authorList>
            <person name="He L."/>
        </authorList>
    </citation>
    <scope>NUCLEOTIDE SEQUENCE</scope>
    <source>
        <strain evidence="2">CkLH20</strain>
    </source>
</reference>
<dbReference type="EMBL" id="JAATWM020000038">
    <property type="protein sequence ID" value="KAF9872379.1"/>
    <property type="molecule type" value="Genomic_DNA"/>
</dbReference>
<protein>
    <submittedName>
        <fullName evidence="2">Uncharacterized protein</fullName>
    </submittedName>
</protein>
<reference evidence="2" key="2">
    <citation type="submission" date="2020-11" db="EMBL/GenBank/DDBJ databases">
        <title>Whole genome sequencing of Colletotrichum sp.</title>
        <authorList>
            <person name="Li H."/>
        </authorList>
    </citation>
    <scope>NUCLEOTIDE SEQUENCE</scope>
    <source>
        <strain evidence="2">CkLH20</strain>
    </source>
</reference>
<gene>
    <name evidence="2" type="ORF">CkaCkLH20_10206</name>
</gene>
<name>A0A9P6HXT1_9PEZI</name>
<keyword evidence="3" id="KW-1185">Reference proteome</keyword>
<dbReference type="Proteomes" id="UP000781932">
    <property type="component" value="Unassembled WGS sequence"/>
</dbReference>
<dbReference type="GeneID" id="62165994"/>
<organism evidence="2 3">
    <name type="scientific">Colletotrichum karsti</name>
    <dbReference type="NCBI Taxonomy" id="1095194"/>
    <lineage>
        <taxon>Eukaryota</taxon>
        <taxon>Fungi</taxon>
        <taxon>Dikarya</taxon>
        <taxon>Ascomycota</taxon>
        <taxon>Pezizomycotina</taxon>
        <taxon>Sordariomycetes</taxon>
        <taxon>Hypocreomycetidae</taxon>
        <taxon>Glomerellales</taxon>
        <taxon>Glomerellaceae</taxon>
        <taxon>Colletotrichum</taxon>
        <taxon>Colletotrichum boninense species complex</taxon>
    </lineage>
</organism>
<proteinExistence type="predicted"/>